<dbReference type="Gene3D" id="1.25.40.10">
    <property type="entry name" value="Tetratricopeptide repeat domain"/>
    <property type="match status" value="1"/>
</dbReference>
<dbReference type="SUPFAM" id="SSF48452">
    <property type="entry name" value="TPR-like"/>
    <property type="match status" value="1"/>
</dbReference>
<dbReference type="Pfam" id="PF14559">
    <property type="entry name" value="TPR_19"/>
    <property type="match status" value="1"/>
</dbReference>
<evidence type="ECO:0000313" key="2">
    <source>
        <dbReference type="Proteomes" id="UP000014975"/>
    </source>
</evidence>
<dbReference type="InterPro" id="IPR011990">
    <property type="entry name" value="TPR-like_helical_dom_sf"/>
</dbReference>
<accession>S7T466</accession>
<gene>
    <name evidence="1" type="ORF">dsat_0970</name>
</gene>
<evidence type="ECO:0000313" key="1">
    <source>
        <dbReference type="EMBL" id="EPR31381.1"/>
    </source>
</evidence>
<evidence type="ECO:0008006" key="3">
    <source>
        <dbReference type="Google" id="ProtNLM"/>
    </source>
</evidence>
<comment type="caution">
    <text evidence="1">The sequence shown here is derived from an EMBL/GenBank/DDBJ whole genome shotgun (WGS) entry which is preliminary data.</text>
</comment>
<dbReference type="Proteomes" id="UP000014975">
    <property type="component" value="Unassembled WGS sequence"/>
</dbReference>
<dbReference type="PROSITE" id="PS51257">
    <property type="entry name" value="PROKAR_LIPOPROTEIN"/>
    <property type="match status" value="1"/>
</dbReference>
<dbReference type="RefSeq" id="WP_020887667.1">
    <property type="nucleotide sequence ID" value="NZ_ATHI01000029.1"/>
</dbReference>
<dbReference type="PATRIC" id="fig|1121439.3.peg.2341"/>
<organism evidence="1 2">
    <name type="scientific">Alkalidesulfovibrio alkalitolerans DSM 16529</name>
    <dbReference type="NCBI Taxonomy" id="1121439"/>
    <lineage>
        <taxon>Bacteria</taxon>
        <taxon>Pseudomonadati</taxon>
        <taxon>Thermodesulfobacteriota</taxon>
        <taxon>Desulfovibrionia</taxon>
        <taxon>Desulfovibrionales</taxon>
        <taxon>Desulfovibrionaceae</taxon>
        <taxon>Alkalidesulfovibrio</taxon>
    </lineage>
</organism>
<reference evidence="1 2" key="1">
    <citation type="journal article" date="2013" name="Genome Announc.">
        <title>Draft genome sequences for three mercury-methylating, sulfate-reducing bacteria.</title>
        <authorList>
            <person name="Brown S.D."/>
            <person name="Hurt R.A.Jr."/>
            <person name="Gilmour C.C."/>
            <person name="Elias D.A."/>
        </authorList>
    </citation>
    <scope>NUCLEOTIDE SEQUENCE [LARGE SCALE GENOMIC DNA]</scope>
    <source>
        <strain evidence="1 2">DSM 16529</strain>
    </source>
</reference>
<keyword evidence="2" id="KW-1185">Reference proteome</keyword>
<dbReference type="AlphaFoldDB" id="S7T466"/>
<dbReference type="OrthoDB" id="9814800at2"/>
<sequence>MRKNARTIVLTALVVAVSALVGCGSYMQGNMALRSGDPEEAIRQYRQVLAENPGNVLARNRLGLALIWAGRPAEAQGELGEMLARDPDDWTANYYLAGARACQGDVSGAYASLDAMSGRFVYLMIREMQDNAARLFAGRPSCPETAKGLWDIQQTAQENQRQREFREQRSSR</sequence>
<dbReference type="eggNOG" id="ENOG50318Q7">
    <property type="taxonomic scope" value="Bacteria"/>
</dbReference>
<dbReference type="EMBL" id="ATHI01000029">
    <property type="protein sequence ID" value="EPR31381.1"/>
    <property type="molecule type" value="Genomic_DNA"/>
</dbReference>
<dbReference type="STRING" id="1121439.dsat_0970"/>
<name>S7T466_9BACT</name>
<proteinExistence type="predicted"/>
<protein>
    <recommendedName>
        <fullName evidence="3">Tetratricopeptide repeat-containing protein</fullName>
    </recommendedName>
</protein>